<evidence type="ECO:0000256" key="3">
    <source>
        <dbReference type="ARBA" id="ARBA00022679"/>
    </source>
</evidence>
<dbReference type="CDD" id="cd06423">
    <property type="entry name" value="CESA_like"/>
    <property type="match status" value="1"/>
</dbReference>
<evidence type="ECO:0000256" key="4">
    <source>
        <dbReference type="SAM" id="Phobius"/>
    </source>
</evidence>
<feature type="transmembrane region" description="Helical" evidence="4">
    <location>
        <begin position="377"/>
        <end position="397"/>
    </location>
</feature>
<feature type="transmembrane region" description="Helical" evidence="4">
    <location>
        <begin position="306"/>
        <end position="331"/>
    </location>
</feature>
<accession>A0A7M1S5E7</accession>
<dbReference type="EMBL" id="CP063164">
    <property type="protein sequence ID" value="QOR61590.1"/>
    <property type="molecule type" value="Genomic_DNA"/>
</dbReference>
<evidence type="ECO:0000313" key="6">
    <source>
        <dbReference type="Proteomes" id="UP000595074"/>
    </source>
</evidence>
<keyword evidence="3 5" id="KW-0808">Transferase</keyword>
<evidence type="ECO:0000256" key="1">
    <source>
        <dbReference type="ARBA" id="ARBA00006739"/>
    </source>
</evidence>
<feature type="transmembrane region" description="Helical" evidence="4">
    <location>
        <begin position="6"/>
        <end position="24"/>
    </location>
</feature>
<protein>
    <submittedName>
        <fullName evidence="5">Glycosyltransferase family 2 protein</fullName>
    </submittedName>
</protein>
<dbReference type="AlphaFoldDB" id="A0A7M1S5E7"/>
<gene>
    <name evidence="5" type="ORF">IMZ28_09115</name>
</gene>
<dbReference type="PANTHER" id="PTHR43630">
    <property type="entry name" value="POLY-BETA-1,6-N-ACETYL-D-GLUCOSAMINE SYNTHASE"/>
    <property type="match status" value="1"/>
</dbReference>
<dbReference type="KEGG" id="sinu:IMZ28_09115"/>
<keyword evidence="4" id="KW-0472">Membrane</keyword>
<keyword evidence="2" id="KW-0328">Glycosyltransferase</keyword>
<dbReference type="SUPFAM" id="SSF53448">
    <property type="entry name" value="Nucleotide-diphospho-sugar transferases"/>
    <property type="match status" value="1"/>
</dbReference>
<feature type="transmembrane region" description="Helical" evidence="4">
    <location>
        <begin position="337"/>
        <end position="356"/>
    </location>
</feature>
<dbReference type="InterPro" id="IPR029044">
    <property type="entry name" value="Nucleotide-diphossugar_trans"/>
</dbReference>
<dbReference type="GO" id="GO:0016757">
    <property type="term" value="F:glycosyltransferase activity"/>
    <property type="evidence" value="ECO:0007669"/>
    <property type="project" value="UniProtKB-KW"/>
</dbReference>
<proteinExistence type="inferred from homology"/>
<dbReference type="PANTHER" id="PTHR43630:SF1">
    <property type="entry name" value="POLY-BETA-1,6-N-ACETYL-D-GLUCOSAMINE SYNTHASE"/>
    <property type="match status" value="1"/>
</dbReference>
<keyword evidence="4" id="KW-1133">Transmembrane helix</keyword>
<dbReference type="Pfam" id="PF13641">
    <property type="entry name" value="Glyco_tranf_2_3"/>
    <property type="match status" value="1"/>
</dbReference>
<dbReference type="Gene3D" id="3.90.550.10">
    <property type="entry name" value="Spore Coat Polysaccharide Biosynthesis Protein SpsA, Chain A"/>
    <property type="match status" value="1"/>
</dbReference>
<sequence length="424" mass="49169">MEVVIPVLKIYLLIFIIIVTLYMIRHFIFTYNRLFGEQKLYYQDILDKDVPMVTVVIPMKNEELVAKQILDRLVSSDYPREKLEIIPVNDHSDDGTKEILESYAAKYDHIRPYHRLSEDEKPGKANSLNDTMNVAKGEIIVVFDADYQPPDGIIRELVIGFKDPEVGAVMGRVLVENCGTNMLTMMLELERSGGYQVDQQARYNMDLIPQYGGTVGAYRKEALLKMGGFDPKVLAEDTELTYKMYLNGWHVAYANRAECYEEMPENWIDRAKQIRRWARGHNQVMFKYLVPLLTSRYLSFRKKLDGLLLIFIYMLPTLLFLGILSSVVLFLSGNLEIFAGIVFLLFIVSLGAFGNFAPFFQIGVANFIDGRTKALRLIPMFAFNFVFYMLYVSLGFWDAVKDLFRKSEPEWDKTKRRQRGERYE</sequence>
<dbReference type="Proteomes" id="UP000595074">
    <property type="component" value="Chromosome"/>
</dbReference>
<keyword evidence="4" id="KW-0812">Transmembrane</keyword>
<keyword evidence="6" id="KW-1185">Reference proteome</keyword>
<comment type="similarity">
    <text evidence="1">Belongs to the glycosyltransferase 2 family.</text>
</comment>
<organism evidence="5 6">
    <name type="scientific">Sulfurovum indicum</name>
    <dbReference type="NCBI Taxonomy" id="2779528"/>
    <lineage>
        <taxon>Bacteria</taxon>
        <taxon>Pseudomonadati</taxon>
        <taxon>Campylobacterota</taxon>
        <taxon>Epsilonproteobacteria</taxon>
        <taxon>Campylobacterales</taxon>
        <taxon>Sulfurovaceae</taxon>
        <taxon>Sulfurovum</taxon>
    </lineage>
</organism>
<evidence type="ECO:0000256" key="2">
    <source>
        <dbReference type="ARBA" id="ARBA00022676"/>
    </source>
</evidence>
<name>A0A7M1S5E7_9BACT</name>
<dbReference type="RefSeq" id="WP_197548298.1">
    <property type="nucleotide sequence ID" value="NZ_CP063164.1"/>
</dbReference>
<evidence type="ECO:0000313" key="5">
    <source>
        <dbReference type="EMBL" id="QOR61590.1"/>
    </source>
</evidence>
<reference evidence="5 6" key="1">
    <citation type="submission" date="2020-10" db="EMBL/GenBank/DDBJ databases">
        <title>The genome of sulfurovum sp.</title>
        <authorList>
            <person name="Xie S."/>
            <person name="Shao Z."/>
            <person name="Jiang L."/>
        </authorList>
    </citation>
    <scope>NUCLEOTIDE SEQUENCE [LARGE SCALE GENOMIC DNA]</scope>
    <source>
        <strain evidence="5 6">ST-419</strain>
    </source>
</reference>